<dbReference type="EMBL" id="JAKNSF020000025">
    <property type="protein sequence ID" value="KAK7730449.1"/>
    <property type="molecule type" value="Genomic_DNA"/>
</dbReference>
<protein>
    <submittedName>
        <fullName evidence="1">Uncharacterized protein</fullName>
    </submittedName>
</protein>
<sequence>MCCQSEKEEEPRAFVSRQLTDDNVSSETIAEIYGFRVLGLSLDDIDFYNGFSARRQKRLVRKVNNNLL</sequence>
<reference evidence="1 2" key="1">
    <citation type="submission" date="2024-02" db="EMBL/GenBank/DDBJ databases">
        <title>De novo assembly and annotation of 12 fungi associated with fruit tree decline syndrome in Ontario, Canada.</title>
        <authorList>
            <person name="Sulman M."/>
            <person name="Ellouze W."/>
            <person name="Ilyukhin E."/>
        </authorList>
    </citation>
    <scope>NUCLEOTIDE SEQUENCE [LARGE SCALE GENOMIC DNA]</scope>
    <source>
        <strain evidence="1 2">M169</strain>
    </source>
</reference>
<keyword evidence="2" id="KW-1185">Reference proteome</keyword>
<comment type="caution">
    <text evidence="1">The sequence shown here is derived from an EMBL/GenBank/DDBJ whole genome shotgun (WGS) entry which is preliminary data.</text>
</comment>
<name>A0ABR1PA94_DIAER</name>
<gene>
    <name evidence="1" type="ORF">SLS63_005694</name>
</gene>
<organism evidence="1 2">
    <name type="scientific">Diaporthe eres</name>
    <name type="common">Phomopsis oblonga</name>
    <dbReference type="NCBI Taxonomy" id="83184"/>
    <lineage>
        <taxon>Eukaryota</taxon>
        <taxon>Fungi</taxon>
        <taxon>Dikarya</taxon>
        <taxon>Ascomycota</taxon>
        <taxon>Pezizomycotina</taxon>
        <taxon>Sordariomycetes</taxon>
        <taxon>Sordariomycetidae</taxon>
        <taxon>Diaporthales</taxon>
        <taxon>Diaporthaceae</taxon>
        <taxon>Diaporthe</taxon>
        <taxon>Diaporthe eres species complex</taxon>
    </lineage>
</organism>
<accession>A0ABR1PA94</accession>
<proteinExistence type="predicted"/>
<evidence type="ECO:0000313" key="2">
    <source>
        <dbReference type="Proteomes" id="UP001430848"/>
    </source>
</evidence>
<evidence type="ECO:0000313" key="1">
    <source>
        <dbReference type="EMBL" id="KAK7730449.1"/>
    </source>
</evidence>
<dbReference type="Proteomes" id="UP001430848">
    <property type="component" value="Unassembled WGS sequence"/>
</dbReference>